<comment type="caution">
    <text evidence="2">The sequence shown here is derived from an EMBL/GenBank/DDBJ whole genome shotgun (WGS) entry which is preliminary data.</text>
</comment>
<dbReference type="Gene3D" id="3.20.20.140">
    <property type="entry name" value="Metal-dependent hydrolases"/>
    <property type="match status" value="1"/>
</dbReference>
<dbReference type="InterPro" id="IPR003141">
    <property type="entry name" value="Pol/His_phosphatase_N"/>
</dbReference>
<dbReference type="PANTHER" id="PTHR42924:SF3">
    <property type="entry name" value="POLYMERASE_HISTIDINOL PHOSPHATASE N-TERMINAL DOMAIN-CONTAINING PROTEIN"/>
    <property type="match status" value="1"/>
</dbReference>
<accession>A0A2H0LWR2</accession>
<proteinExistence type="predicted"/>
<dbReference type="CDD" id="cd07438">
    <property type="entry name" value="PHP_HisPPase_AMP"/>
    <property type="match status" value="1"/>
</dbReference>
<dbReference type="PANTHER" id="PTHR42924">
    <property type="entry name" value="EXONUCLEASE"/>
    <property type="match status" value="1"/>
</dbReference>
<dbReference type="SUPFAM" id="SSF89550">
    <property type="entry name" value="PHP domain-like"/>
    <property type="match status" value="1"/>
</dbReference>
<evidence type="ECO:0000313" key="2">
    <source>
        <dbReference type="EMBL" id="PIQ88831.1"/>
    </source>
</evidence>
<dbReference type="SMART" id="SM00481">
    <property type="entry name" value="POLIIIAc"/>
    <property type="match status" value="1"/>
</dbReference>
<evidence type="ECO:0000313" key="3">
    <source>
        <dbReference type="Proteomes" id="UP000229641"/>
    </source>
</evidence>
<dbReference type="Gene3D" id="1.10.150.650">
    <property type="match status" value="1"/>
</dbReference>
<dbReference type="AlphaFoldDB" id="A0A2H0LWR2"/>
<dbReference type="InterPro" id="IPR004013">
    <property type="entry name" value="PHP_dom"/>
</dbReference>
<dbReference type="Proteomes" id="UP000229641">
    <property type="component" value="Unassembled WGS sequence"/>
</dbReference>
<organism evidence="2 3">
    <name type="scientific">Candidatus Ghiorseimicrobium undicola</name>
    <dbReference type="NCBI Taxonomy" id="1974746"/>
    <lineage>
        <taxon>Bacteria</taxon>
        <taxon>Pseudomonadati</taxon>
        <taxon>Candidatus Omnitrophota</taxon>
        <taxon>Candidatus Ghiorseimicrobium</taxon>
    </lineage>
</organism>
<dbReference type="GO" id="GO:0004534">
    <property type="term" value="F:5'-3' RNA exonuclease activity"/>
    <property type="evidence" value="ECO:0007669"/>
    <property type="project" value="TreeGrafter"/>
</dbReference>
<gene>
    <name evidence="2" type="ORF">COV72_06030</name>
</gene>
<dbReference type="InterPro" id="IPR016195">
    <property type="entry name" value="Pol/histidinol_Pase-like"/>
</dbReference>
<evidence type="ECO:0000259" key="1">
    <source>
        <dbReference type="SMART" id="SM00481"/>
    </source>
</evidence>
<dbReference type="Pfam" id="PF02811">
    <property type="entry name" value="PHP"/>
    <property type="match status" value="1"/>
</dbReference>
<reference evidence="2 3" key="1">
    <citation type="submission" date="2017-09" db="EMBL/GenBank/DDBJ databases">
        <title>Depth-based differentiation of microbial function through sediment-hosted aquifers and enrichment of novel symbionts in the deep terrestrial subsurface.</title>
        <authorList>
            <person name="Probst A.J."/>
            <person name="Ladd B."/>
            <person name="Jarett J.K."/>
            <person name="Geller-Mcgrath D.E."/>
            <person name="Sieber C.M."/>
            <person name="Emerson J.B."/>
            <person name="Anantharaman K."/>
            <person name="Thomas B.C."/>
            <person name="Malmstrom R."/>
            <person name="Stieglmeier M."/>
            <person name="Klingl A."/>
            <person name="Woyke T."/>
            <person name="Ryan C.M."/>
            <person name="Banfield J.F."/>
        </authorList>
    </citation>
    <scope>NUCLEOTIDE SEQUENCE [LARGE SCALE GENOMIC DNA]</scope>
    <source>
        <strain evidence="2">CG11_big_fil_rev_8_21_14_0_20_42_13</strain>
    </source>
</reference>
<protein>
    <submittedName>
        <fullName evidence="2">Phosphatase</fullName>
    </submittedName>
</protein>
<dbReference type="EMBL" id="PCWA01000084">
    <property type="protein sequence ID" value="PIQ88831.1"/>
    <property type="molecule type" value="Genomic_DNA"/>
</dbReference>
<dbReference type="GO" id="GO:0035312">
    <property type="term" value="F:5'-3' DNA exonuclease activity"/>
    <property type="evidence" value="ECO:0007669"/>
    <property type="project" value="TreeGrafter"/>
</dbReference>
<name>A0A2H0LWR2_9BACT</name>
<feature type="domain" description="Polymerase/histidinol phosphatase N-terminal" evidence="1">
    <location>
        <begin position="13"/>
        <end position="78"/>
    </location>
</feature>
<sequence length="281" mass="30736">MNSLESENRLKFADLHTHTVFSDGTDTPERIVKVAKSCGLSAIAICDHDTVDGVLPVTKEAGASGVEIVPSLELSAEGNNIEVHILGFFIDYNNGYLIDKLAEIRQDRVVRMLEMVKKLNSLNIPIEADKVFEIAGAATVGRMHLARALHSQGYVSSFYEAFDKYIGENCPAYVSRFKLDPKGAIELILEAKGVPVLAHPHTLNNDDLIGDFSLFGLGGLEVYYPEYSPSAIEHYRAIADKFGLIKTGGSDYHGSIKPQNPLGKVKVPYSTVEQLKDAKPS</sequence>
<dbReference type="InterPro" id="IPR052018">
    <property type="entry name" value="PHP_domain"/>
</dbReference>